<dbReference type="CDD" id="cd02696">
    <property type="entry name" value="MurNAc-LAA"/>
    <property type="match status" value="1"/>
</dbReference>
<dbReference type="SMART" id="SM00646">
    <property type="entry name" value="Ami_3"/>
    <property type="match status" value="1"/>
</dbReference>
<evidence type="ECO:0000259" key="3">
    <source>
        <dbReference type="SMART" id="SM00646"/>
    </source>
</evidence>
<dbReference type="GO" id="GO:0009253">
    <property type="term" value="P:peptidoglycan catabolic process"/>
    <property type="evidence" value="ECO:0007669"/>
    <property type="project" value="InterPro"/>
</dbReference>
<keyword evidence="5" id="KW-1185">Reference proteome</keyword>
<dbReference type="InterPro" id="IPR002508">
    <property type="entry name" value="MurNAc-LAA_cat"/>
</dbReference>
<gene>
    <name evidence="4" type="ORF">NET02_09835</name>
</gene>
<dbReference type="Proteomes" id="UP001165306">
    <property type="component" value="Unassembled WGS sequence"/>
</dbReference>
<comment type="caution">
    <text evidence="4">The sequence shown here is derived from an EMBL/GenBank/DDBJ whole genome shotgun (WGS) entry which is preliminary data.</text>
</comment>
<evidence type="ECO:0000313" key="5">
    <source>
        <dbReference type="Proteomes" id="UP001165306"/>
    </source>
</evidence>
<protein>
    <recommendedName>
        <fullName evidence="2">N-acetylmuramoyl-L-alanine amidase</fullName>
        <ecNumber evidence="2">3.5.1.28</ecNumber>
    </recommendedName>
</protein>
<organism evidence="4 5">
    <name type="scientific">Thermalbibacter longus</name>
    <dbReference type="NCBI Taxonomy" id="2951981"/>
    <lineage>
        <taxon>Bacteria</taxon>
        <taxon>Pseudomonadati</taxon>
        <taxon>Thermomicrobiota</taxon>
        <taxon>Thermomicrobia</taxon>
        <taxon>Thermomicrobiales</taxon>
        <taxon>Thermomicrobiaceae</taxon>
        <taxon>Thermalbibacter</taxon>
    </lineage>
</organism>
<comment type="catalytic activity">
    <reaction evidence="1">
        <text>Hydrolyzes the link between N-acetylmuramoyl residues and L-amino acid residues in certain cell-wall glycopeptides.</text>
        <dbReference type="EC" id="3.5.1.28"/>
    </reaction>
</comment>
<name>A0AA42BA98_9BACT</name>
<dbReference type="GO" id="GO:0030288">
    <property type="term" value="C:outer membrane-bounded periplasmic space"/>
    <property type="evidence" value="ECO:0007669"/>
    <property type="project" value="TreeGrafter"/>
</dbReference>
<accession>A0AA42BA98</accession>
<dbReference type="SUPFAM" id="SSF53187">
    <property type="entry name" value="Zn-dependent exopeptidases"/>
    <property type="match status" value="1"/>
</dbReference>
<dbReference type="Gene3D" id="3.40.630.40">
    <property type="entry name" value="Zn-dependent exopeptidases"/>
    <property type="match status" value="1"/>
</dbReference>
<dbReference type="AlphaFoldDB" id="A0AA42BA98"/>
<proteinExistence type="predicted"/>
<reference evidence="4" key="1">
    <citation type="submission" date="2022-06" db="EMBL/GenBank/DDBJ databases">
        <title>CFH 74404 Thermomicrobiaceae sp.</title>
        <authorList>
            <person name="Ming H."/>
            <person name="Li W.-J."/>
            <person name="Zhao Z."/>
        </authorList>
    </citation>
    <scope>NUCLEOTIDE SEQUENCE</scope>
    <source>
        <strain evidence="4">CFH 74404</strain>
    </source>
</reference>
<evidence type="ECO:0000256" key="1">
    <source>
        <dbReference type="ARBA" id="ARBA00001561"/>
    </source>
</evidence>
<dbReference type="Pfam" id="PF01520">
    <property type="entry name" value="Amidase_3"/>
    <property type="match status" value="1"/>
</dbReference>
<dbReference type="PANTHER" id="PTHR30404:SF7">
    <property type="entry name" value="CELL WALL AMIDASE LYTH-RELATED"/>
    <property type="match status" value="1"/>
</dbReference>
<feature type="domain" description="MurNAc-LAA" evidence="3">
    <location>
        <begin position="148"/>
        <end position="276"/>
    </location>
</feature>
<dbReference type="EMBL" id="JAMSLR010000006">
    <property type="protein sequence ID" value="MCM8749447.1"/>
    <property type="molecule type" value="Genomic_DNA"/>
</dbReference>
<dbReference type="EC" id="3.5.1.28" evidence="2"/>
<dbReference type="PANTHER" id="PTHR30404">
    <property type="entry name" value="N-ACETYLMURAMOYL-L-ALANINE AMIDASE"/>
    <property type="match status" value="1"/>
</dbReference>
<sequence>MGSDRIRFLLGALLVLAVSILTLAGRADERLSFHRELANSATPLPSPTPSSGRAMATPIPVTPTPAPLDERCARGADGVQSPLAGHTVILDPGHGGDDLGTVNLEFGLFESEITLSIAERLRDRLVASGATVCLTRLVDVNVPLEERARFANQQDGDVFVSIHLNRYEDPRVDHTMTMWGEEEKDLRLAEVLLETLAAELSTPESYAGAPNPISQETARHERLDSILLRLPEMPAVLVEAVFLSHPWEARAFADGQEDSTRWREEQIARAIEAGLRQYFAESVAGDEDREG</sequence>
<evidence type="ECO:0000256" key="2">
    <source>
        <dbReference type="ARBA" id="ARBA00011901"/>
    </source>
</evidence>
<dbReference type="GO" id="GO:0008745">
    <property type="term" value="F:N-acetylmuramoyl-L-alanine amidase activity"/>
    <property type="evidence" value="ECO:0007669"/>
    <property type="project" value="UniProtKB-EC"/>
</dbReference>
<dbReference type="RefSeq" id="WP_284057230.1">
    <property type="nucleotide sequence ID" value="NZ_JAMSLR010000006.1"/>
</dbReference>
<evidence type="ECO:0000313" key="4">
    <source>
        <dbReference type="EMBL" id="MCM8749447.1"/>
    </source>
</evidence>
<dbReference type="InterPro" id="IPR050695">
    <property type="entry name" value="N-acetylmuramoyl_amidase_3"/>
</dbReference>